<dbReference type="OMA" id="KPHYALW"/>
<keyword evidence="1" id="KW-0963">Cytoplasm</keyword>
<keyword evidence="6" id="KW-1185">Reference proteome</keyword>
<dbReference type="InterPro" id="IPR013906">
    <property type="entry name" value="eIF3j"/>
</dbReference>
<feature type="region of interest" description="Disordered" evidence="4">
    <location>
        <begin position="219"/>
        <end position="239"/>
    </location>
</feature>
<feature type="compositionally biased region" description="Basic and acidic residues" evidence="4">
    <location>
        <begin position="79"/>
        <end position="100"/>
    </location>
</feature>
<dbReference type="Proteomes" id="UP000011083">
    <property type="component" value="Unassembled WGS sequence"/>
</dbReference>
<dbReference type="RefSeq" id="XP_004353456.1">
    <property type="nucleotide sequence ID" value="XM_004353404.1"/>
</dbReference>
<gene>
    <name evidence="5" type="ORF">ACA1_074960</name>
</gene>
<dbReference type="KEGG" id="acan:ACA1_074960"/>
<dbReference type="STRING" id="1257118.L8HGU2"/>
<dbReference type="Gene3D" id="1.10.246.60">
    <property type="entry name" value="Eukaryotic translation initiation factor 3 like domains"/>
    <property type="match status" value="1"/>
</dbReference>
<accession>L8HGU2</accession>
<evidence type="ECO:0000256" key="1">
    <source>
        <dbReference type="ARBA" id="ARBA00022490"/>
    </source>
</evidence>
<feature type="compositionally biased region" description="Basic residues" evidence="4">
    <location>
        <begin position="221"/>
        <end position="233"/>
    </location>
</feature>
<evidence type="ECO:0000313" key="5">
    <source>
        <dbReference type="EMBL" id="ELR23928.1"/>
    </source>
</evidence>
<dbReference type="InterPro" id="IPR023194">
    <property type="entry name" value="eIF3-like_dom_sf"/>
</dbReference>
<reference evidence="5 6" key="1">
    <citation type="journal article" date="2013" name="Genome Biol.">
        <title>Genome of Acanthamoeba castellanii highlights extensive lateral gene transfer and early evolution of tyrosine kinase signaling.</title>
        <authorList>
            <person name="Clarke M."/>
            <person name="Lohan A.J."/>
            <person name="Liu B."/>
            <person name="Lagkouvardos I."/>
            <person name="Roy S."/>
            <person name="Zafar N."/>
            <person name="Bertelli C."/>
            <person name="Schilde C."/>
            <person name="Kianianmomeni A."/>
            <person name="Burglin T.R."/>
            <person name="Frech C."/>
            <person name="Turcotte B."/>
            <person name="Kopec K.O."/>
            <person name="Synnott J.M."/>
            <person name="Choo C."/>
            <person name="Paponov I."/>
            <person name="Finkler A."/>
            <person name="Soon Heng Tan C."/>
            <person name="Hutchins A.P."/>
            <person name="Weinmeier T."/>
            <person name="Rattei T."/>
            <person name="Chu J.S."/>
            <person name="Gimenez G."/>
            <person name="Irimia M."/>
            <person name="Rigden D.J."/>
            <person name="Fitzpatrick D.A."/>
            <person name="Lorenzo-Morales J."/>
            <person name="Bateman A."/>
            <person name="Chiu C.H."/>
            <person name="Tang P."/>
            <person name="Hegemann P."/>
            <person name="Fromm H."/>
            <person name="Raoult D."/>
            <person name="Greub G."/>
            <person name="Miranda-Saavedra D."/>
            <person name="Chen N."/>
            <person name="Nash P."/>
            <person name="Ginger M.L."/>
            <person name="Horn M."/>
            <person name="Schaap P."/>
            <person name="Caler L."/>
            <person name="Loftus B."/>
        </authorList>
    </citation>
    <scope>NUCLEOTIDE SEQUENCE [LARGE SCALE GENOMIC DNA]</scope>
    <source>
        <strain evidence="5 6">Neff</strain>
    </source>
</reference>
<dbReference type="GeneID" id="14924926"/>
<evidence type="ECO:0000256" key="3">
    <source>
        <dbReference type="ARBA" id="ARBA00022917"/>
    </source>
</evidence>
<keyword evidence="2 5" id="KW-0396">Initiation factor</keyword>
<dbReference type="Pfam" id="PF08597">
    <property type="entry name" value="eIF3_subunit"/>
    <property type="match status" value="1"/>
</dbReference>
<evidence type="ECO:0000256" key="4">
    <source>
        <dbReference type="SAM" id="MobiDB-lite"/>
    </source>
</evidence>
<dbReference type="OrthoDB" id="20381at2759"/>
<evidence type="ECO:0000256" key="2">
    <source>
        <dbReference type="ARBA" id="ARBA00022540"/>
    </source>
</evidence>
<dbReference type="PANTHER" id="PTHR21681:SF0">
    <property type="entry name" value="EUKARYOTIC TRANSLATION INITIATION FACTOR 3 SUBUNIT J"/>
    <property type="match status" value="1"/>
</dbReference>
<feature type="region of interest" description="Disordered" evidence="4">
    <location>
        <begin position="26"/>
        <end position="100"/>
    </location>
</feature>
<evidence type="ECO:0000313" key="6">
    <source>
        <dbReference type="Proteomes" id="UP000011083"/>
    </source>
</evidence>
<keyword evidence="3" id="KW-0648">Protein biosynthesis</keyword>
<dbReference type="GO" id="GO:0003743">
    <property type="term" value="F:translation initiation factor activity"/>
    <property type="evidence" value="ECO:0007669"/>
    <property type="project" value="UniProtKB-KW"/>
</dbReference>
<protein>
    <submittedName>
        <fullName evidence="5">Eukaryotic translation initiation factor 3 subunit 1like protein</fullName>
    </submittedName>
</protein>
<organism evidence="5 6">
    <name type="scientific">Acanthamoeba castellanii (strain ATCC 30010 / Neff)</name>
    <dbReference type="NCBI Taxonomy" id="1257118"/>
    <lineage>
        <taxon>Eukaryota</taxon>
        <taxon>Amoebozoa</taxon>
        <taxon>Discosea</taxon>
        <taxon>Longamoebia</taxon>
        <taxon>Centramoebida</taxon>
        <taxon>Acanthamoebidae</taxon>
        <taxon>Acanthamoeba</taxon>
    </lineage>
</organism>
<proteinExistence type="predicted"/>
<name>L8HGU2_ACACF</name>
<dbReference type="AlphaFoldDB" id="L8HGU2"/>
<feature type="compositionally biased region" description="Basic and acidic residues" evidence="4">
    <location>
        <begin position="47"/>
        <end position="66"/>
    </location>
</feature>
<dbReference type="PANTHER" id="PTHR21681">
    <property type="entry name" value="EUKARYOTIC TRANSLATION INITIATION FACTOR 3 SUBUNIT J"/>
    <property type="match status" value="1"/>
</dbReference>
<dbReference type="VEuPathDB" id="AmoebaDB:ACA1_074960"/>
<dbReference type="GO" id="GO:0005852">
    <property type="term" value="C:eukaryotic translation initiation factor 3 complex"/>
    <property type="evidence" value="ECO:0007669"/>
    <property type="project" value="InterPro"/>
</dbReference>
<sequence>MLSPYVCAIADDDDFEVKVPADKPTIVNAWDDEEEDTAGPATDDWEDFGKPKEPKVPAGPAEEKKTFTQVSGKKKRGKALAEKIRQKEEEEEEAPRKLTYEEKKRLQEQVVASDLENAMDAFAVKDSALKDSDILFGDDGDEGEAKKEITLETFKPRSEREFIKLAELVSKKVEPFSASAFYTTFLKEMLRQATVNVEAEDVKDLIATLNVVVNDKLKASSAKKGKKGKKKAPTKTTAAVHEDMVDDEYDMFA</sequence>
<dbReference type="EMBL" id="KB007842">
    <property type="protein sequence ID" value="ELR23928.1"/>
    <property type="molecule type" value="Genomic_DNA"/>
</dbReference>